<evidence type="ECO:0000256" key="8">
    <source>
        <dbReference type="ARBA" id="ARBA00023118"/>
    </source>
</evidence>
<comment type="similarity">
    <text evidence="2">In the central section; belongs to the CRISPR-associated helicase Cas3 family.</text>
</comment>
<keyword evidence="12" id="KW-1185">Reference proteome</keyword>
<evidence type="ECO:0000256" key="7">
    <source>
        <dbReference type="ARBA" id="ARBA00022840"/>
    </source>
</evidence>
<dbReference type="PROSITE" id="PS51643">
    <property type="entry name" value="HD_CAS3"/>
    <property type="match status" value="1"/>
</dbReference>
<keyword evidence="7" id="KW-0067">ATP-binding</keyword>
<dbReference type="InterPro" id="IPR006483">
    <property type="entry name" value="CRISPR-assoc_Cas3_HD"/>
</dbReference>
<evidence type="ECO:0000256" key="2">
    <source>
        <dbReference type="ARBA" id="ARBA00009046"/>
    </source>
</evidence>
<dbReference type="InterPro" id="IPR048824">
    <property type="entry name" value="Cas3-like_C"/>
</dbReference>
<evidence type="ECO:0000256" key="1">
    <source>
        <dbReference type="ARBA" id="ARBA00006847"/>
    </source>
</evidence>
<keyword evidence="8" id="KW-0051">Antiviral defense</keyword>
<keyword evidence="6" id="KW-0347">Helicase</keyword>
<evidence type="ECO:0000313" key="11">
    <source>
        <dbReference type="EMBL" id="MCL7715819.1"/>
    </source>
</evidence>
<evidence type="ECO:0000256" key="6">
    <source>
        <dbReference type="ARBA" id="ARBA00022806"/>
    </source>
</evidence>
<name>A0ABT0SLM1_9GAMM</name>
<reference evidence="11 12" key="1">
    <citation type="submission" date="2021-08" db="EMBL/GenBank/DDBJ databases">
        <title>Novel members of of the genus Stenotrophomonas from differernt environment.</title>
        <authorList>
            <person name="Deng Y."/>
        </authorList>
    </citation>
    <scope>NUCLEOTIDE SEQUENCE [LARGE SCALE GENOMIC DNA]</scope>
    <source>
        <strain evidence="11 12">CPCC 101365</strain>
    </source>
</reference>
<evidence type="ECO:0000313" key="12">
    <source>
        <dbReference type="Proteomes" id="UP001431235"/>
    </source>
</evidence>
<dbReference type="Gene3D" id="1.10.3210.30">
    <property type="match status" value="1"/>
</dbReference>
<dbReference type="RefSeq" id="WP_250065300.1">
    <property type="nucleotide sequence ID" value="NZ_JAIKTS010000006.1"/>
</dbReference>
<dbReference type="Pfam" id="PF22590">
    <property type="entry name" value="Cas3-like_C_2"/>
    <property type="match status" value="1"/>
</dbReference>
<keyword evidence="4" id="KW-0547">Nucleotide-binding</keyword>
<dbReference type="InterPro" id="IPR038257">
    <property type="entry name" value="CRISPR-assoc_Cas3_HD_sf"/>
</dbReference>
<evidence type="ECO:0000256" key="3">
    <source>
        <dbReference type="ARBA" id="ARBA00022723"/>
    </source>
</evidence>
<comment type="caution">
    <text evidence="11">The sequence shown here is derived from an EMBL/GenBank/DDBJ whole genome shotgun (WGS) entry which is preliminary data.</text>
</comment>
<protein>
    <submittedName>
        <fullName evidence="11">Type I-F CRISPR-associated helicase Cas3f</fullName>
    </submittedName>
</protein>
<accession>A0ABT0SLM1</accession>
<dbReference type="Pfam" id="PF18019">
    <property type="entry name" value="Cas3_HD"/>
    <property type="match status" value="1"/>
</dbReference>
<dbReference type="Pfam" id="PF21384">
    <property type="entry name" value="Cas3_I-F_Cas2"/>
    <property type="match status" value="1"/>
</dbReference>
<dbReference type="EMBL" id="JAIKTS010000006">
    <property type="protein sequence ID" value="MCL7715819.1"/>
    <property type="molecule type" value="Genomic_DNA"/>
</dbReference>
<dbReference type="InterPro" id="IPR048823">
    <property type="entry name" value="Cas3_I-F_Cas2"/>
</dbReference>
<evidence type="ECO:0000259" key="10">
    <source>
        <dbReference type="PROSITE" id="PS51643"/>
    </source>
</evidence>
<dbReference type="SUPFAM" id="SSF52540">
    <property type="entry name" value="P-loop containing nucleoside triphosphate hydrolases"/>
    <property type="match status" value="1"/>
</dbReference>
<dbReference type="InterPro" id="IPR054712">
    <property type="entry name" value="Cas3-like_dom"/>
</dbReference>
<dbReference type="Pfam" id="PF21802">
    <property type="entry name" value="Cas3-like_C"/>
    <property type="match status" value="1"/>
</dbReference>
<dbReference type="InterPro" id="IPR027417">
    <property type="entry name" value="P-loop_NTPase"/>
</dbReference>
<feature type="region of interest" description="Disordered" evidence="9">
    <location>
        <begin position="242"/>
        <end position="265"/>
    </location>
</feature>
<gene>
    <name evidence="11" type="primary">cas3f</name>
    <name evidence="11" type="ORF">K5L01_14330</name>
</gene>
<keyword evidence="5" id="KW-0378">Hydrolase</keyword>
<keyword evidence="3" id="KW-0479">Metal-binding</keyword>
<dbReference type="Proteomes" id="UP001431235">
    <property type="component" value="Unassembled WGS sequence"/>
</dbReference>
<organism evidence="11 12">
    <name type="scientific">Stenotrophomonas mori</name>
    <dbReference type="NCBI Taxonomy" id="2871096"/>
    <lineage>
        <taxon>Bacteria</taxon>
        <taxon>Pseudomonadati</taxon>
        <taxon>Pseudomonadota</taxon>
        <taxon>Gammaproteobacteria</taxon>
        <taxon>Lysobacterales</taxon>
        <taxon>Lysobacteraceae</taxon>
        <taxon>Stenotrophomonas</taxon>
    </lineage>
</organism>
<dbReference type="NCBIfam" id="TIGR02562">
    <property type="entry name" value="cas3_yersinia"/>
    <property type="match status" value="1"/>
</dbReference>
<comment type="similarity">
    <text evidence="1">In the N-terminal section; belongs to the CRISPR-associated nuclease Cas3-HD family.</text>
</comment>
<feature type="compositionally biased region" description="Basic and acidic residues" evidence="9">
    <location>
        <begin position="255"/>
        <end position="264"/>
    </location>
</feature>
<evidence type="ECO:0000256" key="9">
    <source>
        <dbReference type="SAM" id="MobiDB-lite"/>
    </source>
</evidence>
<evidence type="ECO:0000256" key="5">
    <source>
        <dbReference type="ARBA" id="ARBA00022801"/>
    </source>
</evidence>
<dbReference type="InterPro" id="IPR013395">
    <property type="entry name" value="CRISPR-assoc_Cas3_yers"/>
</dbReference>
<evidence type="ECO:0000256" key="4">
    <source>
        <dbReference type="ARBA" id="ARBA00022741"/>
    </source>
</evidence>
<feature type="domain" description="HD Cas3-type" evidence="10">
    <location>
        <begin position="102"/>
        <end position="361"/>
    </location>
</feature>
<proteinExistence type="inferred from homology"/>
<sequence>MNILLVSQCDKRALTETRRILDQFAERRGDRTWQTPITQAGLDTLRKLLRRTARKNTSVACHWIRGMDHSELLWIVGDARRFNDQGAVPTNTTTRDVLRKGDENTWHHLPCMKAITALAALLHDLGKATTAFQSMLDLASRGQFGASFPKTHYRHEWVSVRLFQAFVGNDDDASWLQRLIDAVERQDMDAWLAEWLADDRLQCDGMPLGSRTRLTSPFCSQRPLANAIAWLVLTHHRLPTLPVQRPRTSGDTGEETDHSDDPLRRYGAKAAPLNPDDLNALLERINADWNEPARDRTNADISSYWRFPHGLPVTNPAWRKQAARQAQTLLALPSAPASQPWLHDPFVMHVSRLCLMLADHYYSSLTFQQSAEANARHPVAERKPYLQPGGKLLANTARHNGKTQPNQTLDEHLLGVQANASHVMHALPALTRSLPALQRHRALNKRSSHDAFRWQDKAADLARSVRERSAEHGAFIVNMASTGCGKTLGNARIMNALADPSHGMRCAFAIGLRTLTQQTGRAFQRDLHLGDDELAILVGGGASRALFEHYQAKAEASGSASRQSLLEEDSHILYDGDDRHPLLQRLTGDARARRLIAAPVLACTVDHLTPATESLRGGRQIAPMLRLMTGDLVLDEPDDFDLADLPALTRLVHWAGLLGSRVLLSSATLPPALVQGLYEAYRDGRQHWQRNRGERPSEPPRITCLWIDEFKQAHADCTDVPAFQQAHDDFAKARCERLAKAPVRRIAELLPVATTAHDKEERRHEWAALLREAALQLHSNPQNHVVDSRSGKRVSFGLIRMANIDPLFDTALVLFKLGAPEGMRIHLCVYHSQHPLLIRSAIEHRLDTALDRRRKHSSDPDPVFAQPVVRRALDAHPEHDQLFIVLGSPVTEVGRDHDYDWAVVEPSSLRSLIQLAGRVRRHRPEPVTTPNVRVLDTNLRAIERRKPDEAAYCRPGFEQDGLPERRSDEDKARKPNFHLHSHRLGELLADLLDADQRWTLDARPRLRLPEGRPVNPTRRLVDLEHARLRHTMRADLPKVAGKPPRQGMTPWMINASTHWKGPQPWLTGVLPQTQRFRDDPMRRVDVVLLPDEDEEVLLLHRVVEGGRPGASLYVLMEESACTRLPDSAVHGPGIAPWGDDDLLTLLTDLAETRGESLRDCAQSFTTASLPHTERGWRFHPVLGFNKKF</sequence>